<organism evidence="1 2">
    <name type="scientific">Cinchona calisaya</name>
    <dbReference type="NCBI Taxonomy" id="153742"/>
    <lineage>
        <taxon>Eukaryota</taxon>
        <taxon>Viridiplantae</taxon>
        <taxon>Streptophyta</taxon>
        <taxon>Embryophyta</taxon>
        <taxon>Tracheophyta</taxon>
        <taxon>Spermatophyta</taxon>
        <taxon>Magnoliopsida</taxon>
        <taxon>eudicotyledons</taxon>
        <taxon>Gunneridae</taxon>
        <taxon>Pentapetalae</taxon>
        <taxon>asterids</taxon>
        <taxon>lamiids</taxon>
        <taxon>Gentianales</taxon>
        <taxon>Rubiaceae</taxon>
        <taxon>Cinchonoideae</taxon>
        <taxon>Cinchoneae</taxon>
        <taxon>Cinchona</taxon>
    </lineage>
</organism>
<proteinExistence type="predicted"/>
<evidence type="ECO:0000313" key="2">
    <source>
        <dbReference type="Proteomes" id="UP001630127"/>
    </source>
</evidence>
<dbReference type="Proteomes" id="UP001630127">
    <property type="component" value="Unassembled WGS sequence"/>
</dbReference>
<evidence type="ECO:0000313" key="1">
    <source>
        <dbReference type="EMBL" id="KAL3499019.1"/>
    </source>
</evidence>
<protein>
    <submittedName>
        <fullName evidence="1">Uncharacterized protein</fullName>
    </submittedName>
</protein>
<gene>
    <name evidence="1" type="ORF">ACH5RR_041751</name>
</gene>
<keyword evidence="2" id="KW-1185">Reference proteome</keyword>
<dbReference type="AlphaFoldDB" id="A0ABD2XUF8"/>
<accession>A0ABD2XUF8</accession>
<name>A0ABD2XUF8_9GENT</name>
<reference evidence="1 2" key="1">
    <citation type="submission" date="2024-11" db="EMBL/GenBank/DDBJ databases">
        <title>A near-complete genome assembly of Cinchona calisaya.</title>
        <authorList>
            <person name="Lian D.C."/>
            <person name="Zhao X.W."/>
            <person name="Wei L."/>
        </authorList>
    </citation>
    <scope>NUCLEOTIDE SEQUENCE [LARGE SCALE GENOMIC DNA]</scope>
    <source>
        <tissue evidence="1">Nenye</tissue>
    </source>
</reference>
<dbReference type="EMBL" id="JBJUIK010000017">
    <property type="protein sequence ID" value="KAL3499019.1"/>
    <property type="molecule type" value="Genomic_DNA"/>
</dbReference>
<comment type="caution">
    <text evidence="1">The sequence shown here is derived from an EMBL/GenBank/DDBJ whole genome shotgun (WGS) entry which is preliminary data.</text>
</comment>
<sequence length="153" mass="16094">MERKDAAGAARRETATDVAPAATTILNYQGFITVSHEREKHSIATEWTAISVIEITESSDVAATISQRKNATATAEQSQNAAVGIDTVAAPRSSIDDHLDPPLMTTVQNLAIFDASEAISSTLIQCNPSAISSTVIQCNPSVQLSNATSPLVL</sequence>